<feature type="compositionally biased region" description="Low complexity" evidence="1">
    <location>
        <begin position="59"/>
        <end position="76"/>
    </location>
</feature>
<dbReference type="GO" id="GO:0005759">
    <property type="term" value="C:mitochondrial matrix"/>
    <property type="evidence" value="ECO:0007669"/>
    <property type="project" value="TreeGrafter"/>
</dbReference>
<dbReference type="GO" id="GO:0035770">
    <property type="term" value="C:ribonucleoprotein granule"/>
    <property type="evidence" value="ECO:0007669"/>
    <property type="project" value="TreeGrafter"/>
</dbReference>
<accession>C5KHF0</accession>
<dbReference type="AlphaFoldDB" id="C5KHF0"/>
<keyword evidence="3" id="KW-1185">Reference proteome</keyword>
<dbReference type="GO" id="GO:0000963">
    <property type="term" value="P:mitochondrial RNA processing"/>
    <property type="evidence" value="ECO:0007669"/>
    <property type="project" value="TreeGrafter"/>
</dbReference>
<dbReference type="Proteomes" id="UP000007800">
    <property type="component" value="Unassembled WGS sequence"/>
</dbReference>
<evidence type="ECO:0000256" key="1">
    <source>
        <dbReference type="SAM" id="MobiDB-lite"/>
    </source>
</evidence>
<dbReference type="GeneID" id="9061000"/>
<dbReference type="InParanoid" id="C5KHF0"/>
<dbReference type="PANTHER" id="PTHR21228:SF40">
    <property type="entry name" value="LD45607P"/>
    <property type="match status" value="1"/>
</dbReference>
<dbReference type="GO" id="GO:0003723">
    <property type="term" value="F:RNA binding"/>
    <property type="evidence" value="ECO:0007669"/>
    <property type="project" value="TreeGrafter"/>
</dbReference>
<proteinExistence type="predicted"/>
<feature type="region of interest" description="Disordered" evidence="1">
    <location>
        <begin position="1"/>
        <end position="81"/>
    </location>
</feature>
<feature type="compositionally biased region" description="Basic and acidic residues" evidence="1">
    <location>
        <begin position="1"/>
        <end position="10"/>
    </location>
</feature>
<gene>
    <name evidence="2" type="ORF">Pmar_PMAR003475</name>
</gene>
<dbReference type="OMA" id="MWAIATA"/>
<dbReference type="OrthoDB" id="418073at2759"/>
<dbReference type="GO" id="GO:0044528">
    <property type="term" value="P:regulation of mitochondrial mRNA stability"/>
    <property type="evidence" value="ECO:0007669"/>
    <property type="project" value="TreeGrafter"/>
</dbReference>
<evidence type="ECO:0000313" key="2">
    <source>
        <dbReference type="EMBL" id="EER16012.1"/>
    </source>
</evidence>
<dbReference type="RefSeq" id="XP_002784216.1">
    <property type="nucleotide sequence ID" value="XM_002784170.1"/>
</dbReference>
<organism evidence="3">
    <name type="scientific">Perkinsus marinus (strain ATCC 50983 / TXsc)</name>
    <dbReference type="NCBI Taxonomy" id="423536"/>
    <lineage>
        <taxon>Eukaryota</taxon>
        <taxon>Sar</taxon>
        <taxon>Alveolata</taxon>
        <taxon>Perkinsozoa</taxon>
        <taxon>Perkinsea</taxon>
        <taxon>Perkinsida</taxon>
        <taxon>Perkinsidae</taxon>
        <taxon>Perkinsus</taxon>
    </lineage>
</organism>
<dbReference type="EMBL" id="GG673069">
    <property type="protein sequence ID" value="EER16012.1"/>
    <property type="molecule type" value="Genomic_DNA"/>
</dbReference>
<dbReference type="InterPro" id="IPR050870">
    <property type="entry name" value="FAST_kinase"/>
</dbReference>
<reference evidence="2 3" key="1">
    <citation type="submission" date="2008-07" db="EMBL/GenBank/DDBJ databases">
        <authorList>
            <person name="El-Sayed N."/>
            <person name="Caler E."/>
            <person name="Inman J."/>
            <person name="Amedeo P."/>
            <person name="Hass B."/>
            <person name="Wortman J."/>
        </authorList>
    </citation>
    <scope>NUCLEOTIDE SEQUENCE [LARGE SCALE GENOMIC DNA]</scope>
    <source>
        <strain evidence="3">ATCC 50983 / TXsc</strain>
    </source>
</reference>
<name>C5KHF0_PERM5</name>
<sequence>MGGFDREAQRLRRNSTNLISQRRTTVAVAPSLTGRSSPPMHSRRPKAVSSASFLDSTGRRQQQQHPGSSSSQHGRSMSAAAFKSQHIAWNRELTNPNATAQQILALAKKHCAQFNSVNWATTFHRLAKFHLHEAKSEHSLEIQTLLGKCDSVEGFAPQHLATLAWAMAKLHIVDHDLLSRVVHKSLTLHSDLKPQDLANLSWALARLDCPESDLMYECVCQKIMYDRGCLSQFKPMELASVMWAIATAAYDFNGDICKVCEVVARFSLKHWALSEFSPQAIANMSWSLSYYYQGNSLNNDNVNNAGDNATREGADNTGY</sequence>
<feature type="compositionally biased region" description="Polar residues" evidence="1">
    <location>
        <begin position="14"/>
        <end position="24"/>
    </location>
</feature>
<protein>
    <submittedName>
        <fullName evidence="2">Uncharacterized protein</fullName>
    </submittedName>
</protein>
<evidence type="ECO:0000313" key="3">
    <source>
        <dbReference type="Proteomes" id="UP000007800"/>
    </source>
</evidence>
<dbReference type="PANTHER" id="PTHR21228">
    <property type="entry name" value="FAST LEU-RICH DOMAIN-CONTAINING"/>
    <property type="match status" value="1"/>
</dbReference>